<dbReference type="InterPro" id="IPR018062">
    <property type="entry name" value="HTH_AraC-typ_CS"/>
</dbReference>
<dbReference type="InterPro" id="IPR041522">
    <property type="entry name" value="CdaR_GGDEF"/>
</dbReference>
<feature type="domain" description="HTH araC/xylS-type" evidence="6">
    <location>
        <begin position="766"/>
        <end position="865"/>
    </location>
</feature>
<comment type="caution">
    <text evidence="7">The sequence shown here is derived from an EMBL/GenBank/DDBJ whole genome shotgun (WGS) entry which is preliminary data.</text>
</comment>
<feature type="transmembrane region" description="Helical" evidence="5">
    <location>
        <begin position="382"/>
        <end position="402"/>
    </location>
</feature>
<reference evidence="7 8" key="1">
    <citation type="submission" date="2018-05" db="EMBL/GenBank/DDBJ databases">
        <title>Paenibacillus flagellatus sp. nov., isolated from selenium mineral soil.</title>
        <authorList>
            <person name="Dai X."/>
        </authorList>
    </citation>
    <scope>NUCLEOTIDE SEQUENCE [LARGE SCALE GENOMIC DNA]</scope>
    <source>
        <strain evidence="7 8">DXL2</strain>
    </source>
</reference>
<keyword evidence="1" id="KW-0805">Transcription regulation</keyword>
<keyword evidence="5" id="KW-0472">Membrane</keyword>
<proteinExistence type="predicted"/>
<feature type="region of interest" description="Disordered" evidence="4">
    <location>
        <begin position="1"/>
        <end position="26"/>
    </location>
</feature>
<evidence type="ECO:0000256" key="4">
    <source>
        <dbReference type="SAM" id="MobiDB-lite"/>
    </source>
</evidence>
<dbReference type="Proteomes" id="UP000247476">
    <property type="component" value="Unassembled WGS sequence"/>
</dbReference>
<evidence type="ECO:0000313" key="7">
    <source>
        <dbReference type="EMBL" id="PYI50503.1"/>
    </source>
</evidence>
<dbReference type="SMART" id="SM00342">
    <property type="entry name" value="HTH_ARAC"/>
    <property type="match status" value="1"/>
</dbReference>
<evidence type="ECO:0000256" key="5">
    <source>
        <dbReference type="SAM" id="Phobius"/>
    </source>
</evidence>
<keyword evidence="2" id="KW-0238">DNA-binding</keyword>
<feature type="compositionally biased region" description="Low complexity" evidence="4">
    <location>
        <begin position="1"/>
        <end position="15"/>
    </location>
</feature>
<dbReference type="InterPro" id="IPR009057">
    <property type="entry name" value="Homeodomain-like_sf"/>
</dbReference>
<evidence type="ECO:0000313" key="8">
    <source>
        <dbReference type="Proteomes" id="UP000247476"/>
    </source>
</evidence>
<dbReference type="PROSITE" id="PS00041">
    <property type="entry name" value="HTH_ARAC_FAMILY_1"/>
    <property type="match status" value="1"/>
</dbReference>
<dbReference type="Gene3D" id="1.10.10.60">
    <property type="entry name" value="Homeodomain-like"/>
    <property type="match status" value="1"/>
</dbReference>
<organism evidence="7 8">
    <name type="scientific">Paenibacillus flagellatus</name>
    <dbReference type="NCBI Taxonomy" id="2211139"/>
    <lineage>
        <taxon>Bacteria</taxon>
        <taxon>Bacillati</taxon>
        <taxon>Bacillota</taxon>
        <taxon>Bacilli</taxon>
        <taxon>Bacillales</taxon>
        <taxon>Paenibacillaceae</taxon>
        <taxon>Paenibacillus</taxon>
    </lineage>
</organism>
<name>A0A2V5JZ86_9BACL</name>
<evidence type="ECO:0000256" key="1">
    <source>
        <dbReference type="ARBA" id="ARBA00023015"/>
    </source>
</evidence>
<dbReference type="PANTHER" id="PTHR43280:SF10">
    <property type="entry name" value="REGULATORY PROTEIN POCR"/>
    <property type="match status" value="1"/>
</dbReference>
<dbReference type="AlphaFoldDB" id="A0A2V5JZ86"/>
<dbReference type="GO" id="GO:0003700">
    <property type="term" value="F:DNA-binding transcription factor activity"/>
    <property type="evidence" value="ECO:0007669"/>
    <property type="project" value="InterPro"/>
</dbReference>
<dbReference type="EMBL" id="QJVJ01000018">
    <property type="protein sequence ID" value="PYI50503.1"/>
    <property type="molecule type" value="Genomic_DNA"/>
</dbReference>
<evidence type="ECO:0000256" key="2">
    <source>
        <dbReference type="ARBA" id="ARBA00023125"/>
    </source>
</evidence>
<keyword evidence="3" id="KW-0804">Transcription</keyword>
<dbReference type="PROSITE" id="PS01124">
    <property type="entry name" value="HTH_ARAC_FAMILY_2"/>
    <property type="match status" value="1"/>
</dbReference>
<evidence type="ECO:0000259" key="6">
    <source>
        <dbReference type="PROSITE" id="PS01124"/>
    </source>
</evidence>
<keyword evidence="5" id="KW-1133">Transmembrane helix</keyword>
<accession>A0A2V5JZ86</accession>
<dbReference type="Pfam" id="PF17853">
    <property type="entry name" value="GGDEF_2"/>
    <property type="match status" value="1"/>
</dbReference>
<gene>
    <name evidence="7" type="ORF">DLM86_28800</name>
</gene>
<feature type="transmembrane region" description="Helical" evidence="5">
    <location>
        <begin position="93"/>
        <end position="117"/>
    </location>
</feature>
<protein>
    <submittedName>
        <fullName evidence="7">AraC family transcriptional regulator</fullName>
    </submittedName>
</protein>
<sequence>MSSVTAATTPATPKKPTARRSNRKFDARARGERQLPSFFLPVAYSVAKNDNYYQSQNSFGQTAFVPATIKAVNLWAEGGFVLRFKIGTNGSVWVTWLISYVVVLLFPVCLSGLVYMLSSRMLERETHQANEALMNQFREAMDNQFETMKRLNFELTWNVKVRQLLYSNKYLYYPNDFYYDLHQITQDLNLYKTSFSQIDLFYIHLAGDRLVMLPNVYRSDAFGYELLHRSEALSFERWQSLVDGRRSPGYIPAIRVTEEGTMKPTVAYISAYSSDSGEPVGANVVMIDQSRILGAVQQLELYSKGHVAILNERNEVLVSSSDEALPAGLVDRLNGQEGPFLWSDGERGYEISYVTSGSSKLKYVSIVPSRIFWEKVRLVRRVTDLSIAISVLGGLALTAFFLRKNYNPVRRLVQSLGAKSSSRRQGTYNEFHVIQEAIVGAYEEMDRLRSGMKQQRDIVRSHFIARLLKGRLDGRTPVDESLAAFGMRFDSDEFGVMALYIEDVESLAEWIPGDDRNEKLKLIHFIVTNVTEEVAGRLHRAYVTEIDETLVCLICLHPEGGDRRNEELYAIANDIRQFLSSQYRIRLSVSIGGVHRTVAGIPQAYAEALDAMEYKLVMGRDEILSYGDLRARMTEGRESGYDYPLEVERQLINYVRTGDFPKARRTLDDIIERNFASPVMPLPLARCLLFDLVGTLVKAAGEAGALPEEEAPHDAKRIERLASCETIPEMRRQMTELLRAFCEAAGAKRKRNIEESRQRAIRELAEQVSVFIDERFADPDLNVSTIGAHFGLKPAYVSKLYKDQTGEGLLERINRARLTEAKRLIREGRNSVSDVARRVGFHDVNAFIRVFKRYEGVTPGLYKESSTN</sequence>
<dbReference type="InterPro" id="IPR020449">
    <property type="entry name" value="Tscrpt_reg_AraC-type_HTH"/>
</dbReference>
<dbReference type="GO" id="GO:0043565">
    <property type="term" value="F:sequence-specific DNA binding"/>
    <property type="evidence" value="ECO:0007669"/>
    <property type="project" value="InterPro"/>
</dbReference>
<dbReference type="PRINTS" id="PR00032">
    <property type="entry name" value="HTHARAC"/>
</dbReference>
<dbReference type="PANTHER" id="PTHR43280">
    <property type="entry name" value="ARAC-FAMILY TRANSCRIPTIONAL REGULATOR"/>
    <property type="match status" value="1"/>
</dbReference>
<dbReference type="InterPro" id="IPR018060">
    <property type="entry name" value="HTH_AraC"/>
</dbReference>
<keyword evidence="5" id="KW-0812">Transmembrane</keyword>
<dbReference type="Pfam" id="PF12833">
    <property type="entry name" value="HTH_18"/>
    <property type="match status" value="1"/>
</dbReference>
<evidence type="ECO:0000256" key="3">
    <source>
        <dbReference type="ARBA" id="ARBA00023163"/>
    </source>
</evidence>
<keyword evidence="8" id="KW-1185">Reference proteome</keyword>
<dbReference type="SUPFAM" id="SSF46689">
    <property type="entry name" value="Homeodomain-like"/>
    <property type="match status" value="1"/>
</dbReference>